<dbReference type="GO" id="GO:0016780">
    <property type="term" value="F:phosphotransferase activity, for other substituted phosphate groups"/>
    <property type="evidence" value="ECO:0007669"/>
    <property type="project" value="TreeGrafter"/>
</dbReference>
<protein>
    <submittedName>
        <fullName evidence="3">UDP-phosphate galactose phosphotransferase</fullName>
    </submittedName>
</protein>
<reference evidence="4" key="1">
    <citation type="submission" date="2019-11" db="EMBL/GenBank/DDBJ databases">
        <title>Isolation and characterization of a novel species in the genus Sulfuriferula.</title>
        <authorList>
            <person name="Mochizuki J."/>
            <person name="Kojima H."/>
            <person name="Fukui M."/>
        </authorList>
    </citation>
    <scope>NUCLEOTIDE SEQUENCE [LARGE SCALE GENOMIC DNA]</scope>
    <source>
        <strain evidence="4">SGTM</strain>
    </source>
</reference>
<organism evidence="3 4">
    <name type="scientific">Sulfuriferula nivalis</name>
    <dbReference type="NCBI Taxonomy" id="2675298"/>
    <lineage>
        <taxon>Bacteria</taxon>
        <taxon>Pseudomonadati</taxon>
        <taxon>Pseudomonadota</taxon>
        <taxon>Betaproteobacteria</taxon>
        <taxon>Nitrosomonadales</taxon>
        <taxon>Sulfuricellaceae</taxon>
        <taxon>Sulfuriferula</taxon>
    </lineage>
</organism>
<sequence>MDVAVAMLTLFFASVPMLVVAILVRLTSPGNIVYWSDRVGQNNKIFRMPKFRTMRIDTPAVATHLLGSPEQYLTPIGGFLRKSSLDELPQIWSILVGDMSLVGPRPALFNQDDLIALRTKNGVHELVPGLTGWAQINGRDELPIPQKVALDVEYLNNISWLLDIKIILNTAFKVLRRDGVTH</sequence>
<keyword evidence="4" id="KW-1185">Reference proteome</keyword>
<dbReference type="RefSeq" id="WP_162085340.1">
    <property type="nucleotide sequence ID" value="NZ_AP021881.1"/>
</dbReference>
<name>A0A809RJ04_9PROT</name>
<dbReference type="Pfam" id="PF02397">
    <property type="entry name" value="Bac_transf"/>
    <property type="match status" value="1"/>
</dbReference>
<gene>
    <name evidence="3" type="ORF">SFSGTM_22840</name>
</gene>
<feature type="domain" description="Bacterial sugar transferase" evidence="2">
    <location>
        <begin position="1"/>
        <end position="175"/>
    </location>
</feature>
<dbReference type="PANTHER" id="PTHR30576:SF10">
    <property type="entry name" value="SLL5057 PROTEIN"/>
    <property type="match status" value="1"/>
</dbReference>
<evidence type="ECO:0000259" key="2">
    <source>
        <dbReference type="Pfam" id="PF02397"/>
    </source>
</evidence>
<dbReference type="EMBL" id="AP021881">
    <property type="protein sequence ID" value="BBP01576.1"/>
    <property type="molecule type" value="Genomic_DNA"/>
</dbReference>
<keyword evidence="3" id="KW-0808">Transferase</keyword>
<dbReference type="PANTHER" id="PTHR30576">
    <property type="entry name" value="COLANIC BIOSYNTHESIS UDP-GLUCOSE LIPID CARRIER TRANSFERASE"/>
    <property type="match status" value="1"/>
</dbReference>
<dbReference type="InterPro" id="IPR003362">
    <property type="entry name" value="Bact_transf"/>
</dbReference>
<evidence type="ECO:0000256" key="1">
    <source>
        <dbReference type="ARBA" id="ARBA00006464"/>
    </source>
</evidence>
<dbReference type="AlphaFoldDB" id="A0A809RJ04"/>
<accession>A0A809RJ04</accession>
<dbReference type="Proteomes" id="UP000463939">
    <property type="component" value="Chromosome"/>
</dbReference>
<proteinExistence type="inferred from homology"/>
<evidence type="ECO:0000313" key="3">
    <source>
        <dbReference type="EMBL" id="BBP01576.1"/>
    </source>
</evidence>
<evidence type="ECO:0000313" key="4">
    <source>
        <dbReference type="Proteomes" id="UP000463939"/>
    </source>
</evidence>
<dbReference type="KEGG" id="sniv:SFSGTM_22840"/>
<comment type="similarity">
    <text evidence="1">Belongs to the bacterial sugar transferase family.</text>
</comment>